<proteinExistence type="predicted"/>
<reference evidence="1" key="1">
    <citation type="journal article" date="2014" name="Front. Microbiol.">
        <title>High frequency of phylogenetically diverse reductive dehalogenase-homologous genes in deep subseafloor sedimentary metagenomes.</title>
        <authorList>
            <person name="Kawai M."/>
            <person name="Futagami T."/>
            <person name="Toyoda A."/>
            <person name="Takaki Y."/>
            <person name="Nishi S."/>
            <person name="Hori S."/>
            <person name="Arai W."/>
            <person name="Tsubouchi T."/>
            <person name="Morono Y."/>
            <person name="Uchiyama I."/>
            <person name="Ito T."/>
            <person name="Fujiyama A."/>
            <person name="Inagaki F."/>
            <person name="Takami H."/>
        </authorList>
    </citation>
    <scope>NUCLEOTIDE SEQUENCE</scope>
    <source>
        <strain evidence="1">Expedition CK06-06</strain>
    </source>
</reference>
<organism evidence="1">
    <name type="scientific">marine sediment metagenome</name>
    <dbReference type="NCBI Taxonomy" id="412755"/>
    <lineage>
        <taxon>unclassified sequences</taxon>
        <taxon>metagenomes</taxon>
        <taxon>ecological metagenomes</taxon>
    </lineage>
</organism>
<dbReference type="Pfam" id="PF13646">
    <property type="entry name" value="HEAT_2"/>
    <property type="match status" value="1"/>
</dbReference>
<evidence type="ECO:0008006" key="2">
    <source>
        <dbReference type="Google" id="ProtNLM"/>
    </source>
</evidence>
<dbReference type="AlphaFoldDB" id="X0SLX2"/>
<evidence type="ECO:0000313" key="1">
    <source>
        <dbReference type="EMBL" id="GAF82073.1"/>
    </source>
</evidence>
<dbReference type="InterPro" id="IPR016024">
    <property type="entry name" value="ARM-type_fold"/>
</dbReference>
<comment type="caution">
    <text evidence="1">The sequence shown here is derived from an EMBL/GenBank/DDBJ whole genome shotgun (WGS) entry which is preliminary data.</text>
</comment>
<sequence>VTAEQVAEAHRILETDSSPDRRERAMVTLVRDREKANRDLFVATLRDMSEDPNVRAAAATGLARIGALDTVPDLLDAMDDDAAIVRARAGAAVAHLIHRNYYFNANAPREERLMVIDNIRRSEPGSWREGN</sequence>
<dbReference type="EMBL" id="BARS01009966">
    <property type="protein sequence ID" value="GAF82073.1"/>
    <property type="molecule type" value="Genomic_DNA"/>
</dbReference>
<name>X0SLX2_9ZZZZ</name>
<feature type="non-terminal residue" evidence="1">
    <location>
        <position position="1"/>
    </location>
</feature>
<accession>X0SLX2</accession>
<protein>
    <recommendedName>
        <fullName evidence="2">HEAT repeat domain-containing protein</fullName>
    </recommendedName>
</protein>
<dbReference type="SUPFAM" id="SSF48371">
    <property type="entry name" value="ARM repeat"/>
    <property type="match status" value="1"/>
</dbReference>
<dbReference type="Gene3D" id="1.25.10.10">
    <property type="entry name" value="Leucine-rich Repeat Variant"/>
    <property type="match status" value="1"/>
</dbReference>
<gene>
    <name evidence="1" type="ORF">S01H1_18612</name>
</gene>
<dbReference type="InterPro" id="IPR011989">
    <property type="entry name" value="ARM-like"/>
</dbReference>